<protein>
    <submittedName>
        <fullName evidence="2">VanW family protein</fullName>
    </submittedName>
</protein>
<dbReference type="InterPro" id="IPR052913">
    <property type="entry name" value="Glycopeptide_resist_protein"/>
</dbReference>
<dbReference type="Proteomes" id="UP001500221">
    <property type="component" value="Unassembled WGS sequence"/>
</dbReference>
<sequence length="549" mass="58617">MLVVLVAGLYVAGYAVAGDKVPRGTTVAGVDIGGLAPGDARSTLDDALAERERTPVEVRLGDRTSTLDPAEAGLSFDHAATVAATDAGSSWSPTRLWGWYVGDESVEPVVRVDEERLAEAVAQLQGDVGDEPVDGAVRLQGTRVVVDDPVPGRGIDLDVAREALVDALVGGGTAELAITELEPEIGTDEVEAAVSDLAEPALAAPVRLRFGGSTVRLRPRQYAGALSFEPRDGALELVVDDAAVVELVEGATAGAGEPVDARIELVDGKPKVIKAKPGISFQPADVVAAFEQVVTAPDGERTADVEGTVEQPEFTTKDARALGVKRRVSTFVTEFPYAEYRNTNIGRAAEIVDGTLLMPGEVFSLNDIVGERTAENGFAIGTIIQNGIFVEDYGGGVSQMATTTFNAAFYAGLKDIEHKPHSVFIDRYPEGREATVAWPTVDLRFQNDTDHGILIGTEFVDSTPSSAGSVRVSMYSTKVWDIDDETSERYAYVSPGTRRLDTPNCVPNTGYSGFQVDVTRIFRRHGEAEVVKRETFHTDYIASDTVICR</sequence>
<dbReference type="Pfam" id="PF12229">
    <property type="entry name" value="PG_binding_4"/>
    <property type="match status" value="1"/>
</dbReference>
<feature type="domain" description="YoaR-like putative peptidoglycan binding" evidence="1">
    <location>
        <begin position="94"/>
        <end position="172"/>
    </location>
</feature>
<dbReference type="Pfam" id="PF04294">
    <property type="entry name" value="VanW"/>
    <property type="match status" value="1"/>
</dbReference>
<dbReference type="InterPro" id="IPR007391">
    <property type="entry name" value="Vancomycin_resist_VanW"/>
</dbReference>
<evidence type="ECO:0000259" key="1">
    <source>
        <dbReference type="Pfam" id="PF12229"/>
    </source>
</evidence>
<keyword evidence="3" id="KW-1185">Reference proteome</keyword>
<gene>
    <name evidence="2" type="ORF">GCM10023340_14300</name>
</gene>
<dbReference type="PANTHER" id="PTHR35788">
    <property type="entry name" value="EXPORTED PROTEIN-RELATED"/>
    <property type="match status" value="1"/>
</dbReference>
<name>A0ABP9PES9_9ACTN</name>
<comment type="caution">
    <text evidence="2">The sequence shown here is derived from an EMBL/GenBank/DDBJ whole genome shotgun (WGS) entry which is preliminary data.</text>
</comment>
<accession>A0ABP9PES9</accession>
<evidence type="ECO:0000313" key="3">
    <source>
        <dbReference type="Proteomes" id="UP001500221"/>
    </source>
</evidence>
<dbReference type="InterPro" id="IPR022029">
    <property type="entry name" value="YoaR-like_PG-bd"/>
</dbReference>
<reference evidence="3" key="1">
    <citation type="journal article" date="2019" name="Int. J. Syst. Evol. Microbiol.">
        <title>The Global Catalogue of Microorganisms (GCM) 10K type strain sequencing project: providing services to taxonomists for standard genome sequencing and annotation.</title>
        <authorList>
            <consortium name="The Broad Institute Genomics Platform"/>
            <consortium name="The Broad Institute Genome Sequencing Center for Infectious Disease"/>
            <person name="Wu L."/>
            <person name="Ma J."/>
        </authorList>
    </citation>
    <scope>NUCLEOTIDE SEQUENCE [LARGE SCALE GENOMIC DNA]</scope>
    <source>
        <strain evidence="3">JCM 18459</strain>
    </source>
</reference>
<dbReference type="PANTHER" id="PTHR35788:SF1">
    <property type="entry name" value="EXPORTED PROTEIN"/>
    <property type="match status" value="1"/>
</dbReference>
<proteinExistence type="predicted"/>
<dbReference type="EMBL" id="BAABKG010000002">
    <property type="protein sequence ID" value="GAA5145271.1"/>
    <property type="molecule type" value="Genomic_DNA"/>
</dbReference>
<evidence type="ECO:0000313" key="2">
    <source>
        <dbReference type="EMBL" id="GAA5145271.1"/>
    </source>
</evidence>
<organism evidence="2 3">
    <name type="scientific">Nocardioides marinquilinus</name>
    <dbReference type="NCBI Taxonomy" id="1210400"/>
    <lineage>
        <taxon>Bacteria</taxon>
        <taxon>Bacillati</taxon>
        <taxon>Actinomycetota</taxon>
        <taxon>Actinomycetes</taxon>
        <taxon>Propionibacteriales</taxon>
        <taxon>Nocardioidaceae</taxon>
        <taxon>Nocardioides</taxon>
    </lineage>
</organism>